<protein>
    <submittedName>
        <fullName evidence="6">Methyltransferase domain-containing protein</fullName>
    </submittedName>
</protein>
<keyword evidence="7" id="KW-1185">Reference proteome</keyword>
<name>A0A9P1C5C7_9DINO</name>
<dbReference type="AlphaFoldDB" id="A0A9P1C5C7"/>
<dbReference type="Pfam" id="PF08241">
    <property type="entry name" value="Methyltransf_11"/>
    <property type="match status" value="1"/>
</dbReference>
<dbReference type="InterPro" id="IPR013216">
    <property type="entry name" value="Methyltransf_11"/>
</dbReference>
<comment type="similarity">
    <text evidence="1">Belongs to the methyltransferase superfamily.</text>
</comment>
<feature type="domain" description="Methyltransferase type 11" evidence="4">
    <location>
        <begin position="53"/>
        <end position="155"/>
    </location>
</feature>
<evidence type="ECO:0000313" key="6">
    <source>
        <dbReference type="EMBL" id="CAL4772345.1"/>
    </source>
</evidence>
<dbReference type="InterPro" id="IPR029063">
    <property type="entry name" value="SAM-dependent_MTases_sf"/>
</dbReference>
<dbReference type="GO" id="GO:0032259">
    <property type="term" value="P:methylation"/>
    <property type="evidence" value="ECO:0007669"/>
    <property type="project" value="UniProtKB-KW"/>
</dbReference>
<evidence type="ECO:0000256" key="1">
    <source>
        <dbReference type="ARBA" id="ARBA00008361"/>
    </source>
</evidence>
<comment type="caution">
    <text evidence="5">The sequence shown here is derived from an EMBL/GenBank/DDBJ whole genome shotgun (WGS) entry which is preliminary data.</text>
</comment>
<proteinExistence type="inferred from homology"/>
<dbReference type="InterPro" id="IPR051419">
    <property type="entry name" value="Lys/N-term_MeTrsfase_sf"/>
</dbReference>
<evidence type="ECO:0000259" key="4">
    <source>
        <dbReference type="Pfam" id="PF08241"/>
    </source>
</evidence>
<evidence type="ECO:0000313" key="5">
    <source>
        <dbReference type="EMBL" id="CAI3985033.1"/>
    </source>
</evidence>
<evidence type="ECO:0000256" key="3">
    <source>
        <dbReference type="ARBA" id="ARBA00022679"/>
    </source>
</evidence>
<sequence>MAASPLSYGDGSTYWDKRYLTKASPDEWLLAWSQVADVFEKYCDQPRRQWQILHAGCGNSALTAEMYRAGYEHITSIDNSATVIAQMQAACRDSASLKWCCMDAGEMDFDDGSFDVVIEKGLLDCLGCMDEAKLEVAKVLKEVHRVLRLQGLFFCISFNHNRAAQLAEPWKFSLCESRRISAAGGQNSLYVFRKSSADVLQWPQLFRDLKLHLTKEDYQLVDQPCTLTEGEAETGNVVEVIEACESGDQNPVGLHVGLRGVVKLSALPQPESVLGGSPGPYSEHGSQTAMQQYVTTTM</sequence>
<gene>
    <name evidence="5" type="ORF">C1SCF055_LOCUS12521</name>
</gene>
<evidence type="ECO:0000313" key="7">
    <source>
        <dbReference type="Proteomes" id="UP001152797"/>
    </source>
</evidence>
<keyword evidence="3" id="KW-0808">Transferase</keyword>
<organism evidence="5">
    <name type="scientific">Cladocopium goreaui</name>
    <dbReference type="NCBI Taxonomy" id="2562237"/>
    <lineage>
        <taxon>Eukaryota</taxon>
        <taxon>Sar</taxon>
        <taxon>Alveolata</taxon>
        <taxon>Dinophyceae</taxon>
        <taxon>Suessiales</taxon>
        <taxon>Symbiodiniaceae</taxon>
        <taxon>Cladocopium</taxon>
    </lineage>
</organism>
<dbReference type="SUPFAM" id="SSF53335">
    <property type="entry name" value="S-adenosyl-L-methionine-dependent methyltransferases"/>
    <property type="match status" value="1"/>
</dbReference>
<dbReference type="Gene3D" id="3.40.50.150">
    <property type="entry name" value="Vaccinia Virus protein VP39"/>
    <property type="match status" value="1"/>
</dbReference>
<dbReference type="PANTHER" id="PTHR12176">
    <property type="entry name" value="SAM-DEPENDENT METHYLTRANSFERASE SUPERFAMILY PROTEIN"/>
    <property type="match status" value="1"/>
</dbReference>
<dbReference type="OrthoDB" id="411785at2759"/>
<dbReference type="EMBL" id="CAMXCT030000946">
    <property type="protein sequence ID" value="CAL4772345.1"/>
    <property type="molecule type" value="Genomic_DNA"/>
</dbReference>
<evidence type="ECO:0000256" key="2">
    <source>
        <dbReference type="ARBA" id="ARBA00022603"/>
    </source>
</evidence>
<dbReference type="CDD" id="cd02440">
    <property type="entry name" value="AdoMet_MTases"/>
    <property type="match status" value="1"/>
</dbReference>
<reference evidence="6 7" key="2">
    <citation type="submission" date="2024-05" db="EMBL/GenBank/DDBJ databases">
        <authorList>
            <person name="Chen Y."/>
            <person name="Shah S."/>
            <person name="Dougan E. K."/>
            <person name="Thang M."/>
            <person name="Chan C."/>
        </authorList>
    </citation>
    <scope>NUCLEOTIDE SEQUENCE [LARGE SCALE GENOMIC DNA]</scope>
</reference>
<dbReference type="Proteomes" id="UP001152797">
    <property type="component" value="Unassembled WGS sequence"/>
</dbReference>
<dbReference type="EMBL" id="CAMXCT020000946">
    <property type="protein sequence ID" value="CAL1138408.1"/>
    <property type="molecule type" value="Genomic_DNA"/>
</dbReference>
<keyword evidence="2 6" id="KW-0489">Methyltransferase</keyword>
<dbReference type="EMBL" id="CAMXCT010000946">
    <property type="protein sequence ID" value="CAI3985033.1"/>
    <property type="molecule type" value="Genomic_DNA"/>
</dbReference>
<dbReference type="GO" id="GO:0008757">
    <property type="term" value="F:S-adenosylmethionine-dependent methyltransferase activity"/>
    <property type="evidence" value="ECO:0007669"/>
    <property type="project" value="InterPro"/>
</dbReference>
<reference evidence="5" key="1">
    <citation type="submission" date="2022-10" db="EMBL/GenBank/DDBJ databases">
        <authorList>
            <person name="Chen Y."/>
            <person name="Dougan E. K."/>
            <person name="Chan C."/>
            <person name="Rhodes N."/>
            <person name="Thang M."/>
        </authorList>
    </citation>
    <scope>NUCLEOTIDE SEQUENCE</scope>
</reference>
<accession>A0A9P1C5C7</accession>